<gene>
    <name evidence="3" type="ORF">Llan_2065</name>
</gene>
<evidence type="ECO:0000313" key="3">
    <source>
        <dbReference type="EMBL" id="KTD19603.1"/>
    </source>
</evidence>
<feature type="region of interest" description="Disordered" evidence="1">
    <location>
        <begin position="141"/>
        <end position="194"/>
    </location>
</feature>
<name>A0A0W0VHK0_9GAMM</name>
<evidence type="ECO:0000256" key="1">
    <source>
        <dbReference type="SAM" id="MobiDB-lite"/>
    </source>
</evidence>
<dbReference type="EMBL" id="LNYI01000049">
    <property type="protein sequence ID" value="KTD19603.1"/>
    <property type="molecule type" value="Genomic_DNA"/>
</dbReference>
<dbReference type="PATRIC" id="fig|45067.4.peg.2166"/>
<organism evidence="3 4">
    <name type="scientific">Legionella lansingensis</name>
    <dbReference type="NCBI Taxonomy" id="45067"/>
    <lineage>
        <taxon>Bacteria</taxon>
        <taxon>Pseudomonadati</taxon>
        <taxon>Pseudomonadota</taxon>
        <taxon>Gammaproteobacteria</taxon>
        <taxon>Legionellales</taxon>
        <taxon>Legionellaceae</taxon>
        <taxon>Legionella</taxon>
    </lineage>
</organism>
<dbReference type="eggNOG" id="ENOG5030AQR">
    <property type="taxonomic scope" value="Bacteria"/>
</dbReference>
<keyword evidence="2" id="KW-0472">Membrane</keyword>
<comment type="caution">
    <text evidence="3">The sequence shown here is derived from an EMBL/GenBank/DDBJ whole genome shotgun (WGS) entry which is preliminary data.</text>
</comment>
<evidence type="ECO:0000256" key="2">
    <source>
        <dbReference type="SAM" id="Phobius"/>
    </source>
</evidence>
<sequence>MTFTNSVIHNSEGKYMKWKDFLNPRSMLTPGVAGSVVMVIANTMWVEFMIPQKWTALVLSFIIIIPILMQFAASFIENIIYFMFNGLIIFALAVNTNFAGRKLQDIVTSDKKAPTQEVVAAVKAPPSSLVLEKIHGMQLASNNQQDTATDGTQASGETSKKDSSDQKDNKDSAEKEAKNKSKNQEGREFFQPWF</sequence>
<feature type="transmembrane region" description="Helical" evidence="2">
    <location>
        <begin position="79"/>
        <end position="98"/>
    </location>
</feature>
<dbReference type="AlphaFoldDB" id="A0A0W0VHK0"/>
<feature type="compositionally biased region" description="Basic and acidic residues" evidence="1">
    <location>
        <begin position="158"/>
        <end position="188"/>
    </location>
</feature>
<feature type="transmembrane region" description="Helical" evidence="2">
    <location>
        <begin position="27"/>
        <end position="47"/>
    </location>
</feature>
<keyword evidence="2" id="KW-0812">Transmembrane</keyword>
<evidence type="ECO:0000313" key="4">
    <source>
        <dbReference type="Proteomes" id="UP000054869"/>
    </source>
</evidence>
<keyword evidence="4" id="KW-1185">Reference proteome</keyword>
<dbReference type="STRING" id="45067.Llan_2065"/>
<accession>A0A0W0VHK0</accession>
<feature type="transmembrane region" description="Helical" evidence="2">
    <location>
        <begin position="54"/>
        <end position="73"/>
    </location>
</feature>
<evidence type="ECO:0008006" key="5">
    <source>
        <dbReference type="Google" id="ProtNLM"/>
    </source>
</evidence>
<feature type="compositionally biased region" description="Polar residues" evidence="1">
    <location>
        <begin position="141"/>
        <end position="157"/>
    </location>
</feature>
<reference evidence="3 4" key="1">
    <citation type="submission" date="2015-11" db="EMBL/GenBank/DDBJ databases">
        <title>Genomic analysis of 38 Legionella species identifies large and diverse effector repertoires.</title>
        <authorList>
            <person name="Burstein D."/>
            <person name="Amaro F."/>
            <person name="Zusman T."/>
            <person name="Lifshitz Z."/>
            <person name="Cohen O."/>
            <person name="Gilbert J.A."/>
            <person name="Pupko T."/>
            <person name="Shuman H.A."/>
            <person name="Segal G."/>
        </authorList>
    </citation>
    <scope>NUCLEOTIDE SEQUENCE [LARGE SCALE GENOMIC DNA]</scope>
    <source>
        <strain evidence="3 4">ATCC 49751</strain>
    </source>
</reference>
<dbReference type="Proteomes" id="UP000054869">
    <property type="component" value="Unassembled WGS sequence"/>
</dbReference>
<keyword evidence="2" id="KW-1133">Transmembrane helix</keyword>
<protein>
    <recommendedName>
        <fullName evidence="5">Transmembrane protein</fullName>
    </recommendedName>
</protein>
<proteinExistence type="predicted"/>